<keyword evidence="2" id="KW-0808">Transferase</keyword>
<evidence type="ECO:0000313" key="3">
    <source>
        <dbReference type="Proteomes" id="UP000330807"/>
    </source>
</evidence>
<dbReference type="PANTHER" id="PTHR12526">
    <property type="entry name" value="GLYCOSYLTRANSFERASE"/>
    <property type="match status" value="1"/>
</dbReference>
<dbReference type="SUPFAM" id="SSF53756">
    <property type="entry name" value="UDP-Glycosyltransferase/glycogen phosphorylase"/>
    <property type="match status" value="1"/>
</dbReference>
<dbReference type="Proteomes" id="UP000330807">
    <property type="component" value="Unassembled WGS sequence"/>
</dbReference>
<sequence>MKLAFVFDGLGCGGIERVGIDYCNALCNAGYEIVVVNLSPQKNEFVHQLDNRIQYRAFSFSKLCSPECYVSLTRRPVWGKFAYPLLSTLCGVFDIAIKPLARYTIPAVDIAIAFSGHFNDLTFVSKGLIRSSKRVAWLHGTISSYAIMSEGFPLLYQRFNALVCLGVEGDEEFQAVHTRFKVKKKVIYNPITIGEREIQPDIVSNLNAKYGQFALMVMRLSYPEKDPYTAIRALGMLNASLKQKRHLVIVGDGPEKQKLIDLINKEHMQDYVHLAGQIDNPAPYYAACDFFIHASAAAEGLPTVILEALHFSKPVIATDVRSGPREILGNGRYGILCKVQNPEDMANAIEELITNPDLYSTYVKRAPERIADFEPSLIYSQLIGYLNEVMHGAH</sequence>
<evidence type="ECO:0000313" key="2">
    <source>
        <dbReference type="EMBL" id="VWL91269.1"/>
    </source>
</evidence>
<dbReference type="Gene3D" id="3.40.50.2000">
    <property type="entry name" value="Glycogen Phosphorylase B"/>
    <property type="match status" value="2"/>
</dbReference>
<feature type="domain" description="Glycosyl transferase family 1" evidence="1">
    <location>
        <begin position="211"/>
        <end position="368"/>
    </location>
</feature>
<reference evidence="2 3" key="1">
    <citation type="submission" date="2019-10" db="EMBL/GenBank/DDBJ databases">
        <authorList>
            <person name="Wolf R A."/>
        </authorList>
    </citation>
    <scope>NUCLEOTIDE SEQUENCE [LARGE SCALE GENOMIC DNA]</scope>
    <source>
        <strain evidence="2">Collinsella_aerofaciens_AK_138A</strain>
    </source>
</reference>
<dbReference type="RefSeq" id="WP_156063021.1">
    <property type="nucleotide sequence ID" value="NZ_CABWIH010000029.1"/>
</dbReference>
<name>A0A5K1ISL0_9ACTN</name>
<evidence type="ECO:0000259" key="1">
    <source>
        <dbReference type="Pfam" id="PF00534"/>
    </source>
</evidence>
<gene>
    <name evidence="2" type="primary">pglJ</name>
    <name evidence="2" type="ORF">LMKDKBCB_01293</name>
</gene>
<dbReference type="GO" id="GO:0016757">
    <property type="term" value="F:glycosyltransferase activity"/>
    <property type="evidence" value="ECO:0007669"/>
    <property type="project" value="UniProtKB-KW"/>
</dbReference>
<proteinExistence type="predicted"/>
<dbReference type="EC" id="2.4.1.291" evidence="2"/>
<accession>A0A5K1ISL0</accession>
<organism evidence="2 3">
    <name type="scientific">Collinsella aerofaciens</name>
    <dbReference type="NCBI Taxonomy" id="74426"/>
    <lineage>
        <taxon>Bacteria</taxon>
        <taxon>Bacillati</taxon>
        <taxon>Actinomycetota</taxon>
        <taxon>Coriobacteriia</taxon>
        <taxon>Coriobacteriales</taxon>
        <taxon>Coriobacteriaceae</taxon>
        <taxon>Collinsella</taxon>
    </lineage>
</organism>
<dbReference type="EMBL" id="CABWIH010000029">
    <property type="protein sequence ID" value="VWL91269.1"/>
    <property type="molecule type" value="Genomic_DNA"/>
</dbReference>
<dbReference type="CDD" id="cd03811">
    <property type="entry name" value="GT4_GT28_WabH-like"/>
    <property type="match status" value="1"/>
</dbReference>
<dbReference type="AlphaFoldDB" id="A0A5K1ISL0"/>
<keyword evidence="2" id="KW-0328">Glycosyltransferase</keyword>
<protein>
    <submittedName>
        <fullName evidence="2">N-acetylgalactosamine-N,N '-diacetylbacillosaminyl-diphospho-undecaprenol 4-alpha-N-acetylgalactosaminyltransferase</fullName>
        <ecNumber evidence="2">2.4.1.291</ecNumber>
    </submittedName>
</protein>
<dbReference type="Pfam" id="PF00534">
    <property type="entry name" value="Glycos_transf_1"/>
    <property type="match status" value="1"/>
</dbReference>
<dbReference type="InterPro" id="IPR001296">
    <property type="entry name" value="Glyco_trans_1"/>
</dbReference>